<reference evidence="11" key="1">
    <citation type="submission" date="2020-07" db="EMBL/GenBank/DDBJ databases">
        <title>Huge and variable diversity of episymbiotic CPR bacteria and DPANN archaea in groundwater ecosystems.</title>
        <authorList>
            <person name="He C.Y."/>
            <person name="Keren R."/>
            <person name="Whittaker M."/>
            <person name="Farag I.F."/>
            <person name="Doudna J."/>
            <person name="Cate J.H.D."/>
            <person name="Banfield J.F."/>
        </authorList>
    </citation>
    <scope>NUCLEOTIDE SEQUENCE</scope>
    <source>
        <strain evidence="11">NC_groundwater_1813_Pr3_B-0.1um_71_17</strain>
    </source>
</reference>
<evidence type="ECO:0000256" key="8">
    <source>
        <dbReference type="PIRSR" id="PIRSR001369-1"/>
    </source>
</evidence>
<dbReference type="InterPro" id="IPR002020">
    <property type="entry name" value="Citrate_synthase"/>
</dbReference>
<keyword evidence="3 9" id="KW-0816">Tricarboxylic acid cycle</keyword>
<comment type="pathway">
    <text evidence="1 9">Carbohydrate metabolism; tricarboxylic acid cycle; isocitrate from oxaloacetate: step 1/2.</text>
</comment>
<dbReference type="FunFam" id="1.10.230.10:FF:000002">
    <property type="entry name" value="Citrate synthase"/>
    <property type="match status" value="1"/>
</dbReference>
<dbReference type="PANTHER" id="PTHR42871:SF1">
    <property type="entry name" value="CITRATE SYNTHASE"/>
    <property type="match status" value="1"/>
</dbReference>
<dbReference type="GO" id="GO:0036440">
    <property type="term" value="F:citrate synthase activity"/>
    <property type="evidence" value="ECO:0007669"/>
    <property type="project" value="UniProtKB-EC"/>
</dbReference>
<comment type="similarity">
    <text evidence="2 7 10">Belongs to the citrate synthase family.</text>
</comment>
<comment type="caution">
    <text evidence="11">The sequence shown here is derived from an EMBL/GenBank/DDBJ whole genome shotgun (WGS) entry which is preliminary data.</text>
</comment>
<evidence type="ECO:0000256" key="7">
    <source>
        <dbReference type="PIRNR" id="PIRNR001369"/>
    </source>
</evidence>
<evidence type="ECO:0000313" key="11">
    <source>
        <dbReference type="EMBL" id="MBI5168670.1"/>
    </source>
</evidence>
<dbReference type="PANTHER" id="PTHR42871">
    <property type="entry name" value="CITRATE SYNTHASE"/>
    <property type="match status" value="1"/>
</dbReference>
<dbReference type="Pfam" id="PF00285">
    <property type="entry name" value="Citrate_synt"/>
    <property type="match status" value="1"/>
</dbReference>
<dbReference type="GO" id="GO:0006099">
    <property type="term" value="P:tricarboxylic acid cycle"/>
    <property type="evidence" value="ECO:0007669"/>
    <property type="project" value="UniProtKB-UniRule"/>
</dbReference>
<comment type="catalytic activity">
    <reaction evidence="5 9">
        <text>oxaloacetate + acetyl-CoA + H2O = citrate + CoA + H(+)</text>
        <dbReference type="Rhea" id="RHEA:16845"/>
        <dbReference type="ChEBI" id="CHEBI:15377"/>
        <dbReference type="ChEBI" id="CHEBI:15378"/>
        <dbReference type="ChEBI" id="CHEBI:16452"/>
        <dbReference type="ChEBI" id="CHEBI:16947"/>
        <dbReference type="ChEBI" id="CHEBI:57287"/>
        <dbReference type="ChEBI" id="CHEBI:57288"/>
        <dbReference type="EC" id="2.3.3.16"/>
    </reaction>
</comment>
<dbReference type="AlphaFoldDB" id="A0A933W147"/>
<dbReference type="InterPro" id="IPR010953">
    <property type="entry name" value="Citrate_synthase_typ-I"/>
</dbReference>
<dbReference type="PROSITE" id="PS00480">
    <property type="entry name" value="CITRATE_SYNTHASE"/>
    <property type="match status" value="1"/>
</dbReference>
<dbReference type="InterPro" id="IPR016142">
    <property type="entry name" value="Citrate_synth-like_lrg_a-sub"/>
</dbReference>
<dbReference type="EMBL" id="JACRIW010000032">
    <property type="protein sequence ID" value="MBI5168670.1"/>
    <property type="molecule type" value="Genomic_DNA"/>
</dbReference>
<evidence type="ECO:0000256" key="5">
    <source>
        <dbReference type="ARBA" id="ARBA00049288"/>
    </source>
</evidence>
<dbReference type="NCBIfam" id="TIGR01798">
    <property type="entry name" value="cit_synth_I"/>
    <property type="match status" value="1"/>
</dbReference>
<organism evidence="11 12">
    <name type="scientific">Eiseniibacteriota bacterium</name>
    <dbReference type="NCBI Taxonomy" id="2212470"/>
    <lineage>
        <taxon>Bacteria</taxon>
        <taxon>Candidatus Eiseniibacteriota</taxon>
    </lineage>
</organism>
<dbReference type="Proteomes" id="UP000696931">
    <property type="component" value="Unassembled WGS sequence"/>
</dbReference>
<dbReference type="Gene3D" id="1.10.580.10">
    <property type="entry name" value="Citrate Synthase, domain 1"/>
    <property type="match status" value="1"/>
</dbReference>
<evidence type="ECO:0000256" key="1">
    <source>
        <dbReference type="ARBA" id="ARBA00004751"/>
    </source>
</evidence>
<protein>
    <recommendedName>
        <fullName evidence="6 7">Citrate synthase</fullName>
    </recommendedName>
</protein>
<sequence length="434" mass="48783">MPTTTVPQNEATITFDGKTLPLPVIRGSEGETGVNIEKLRAQTGMITLDPGYGNTGSCRSAITFIDGDKGILRYRGYPIDQLAENATFLEVAWLLIHGELPTPKELEDFTTSVTRHTLLHENFSRFFEAFPKDAHPMPVCAASIAALTTFYQAPETDGNRDESMVRLIAKMPTIAAYAYKHSIGQPFMYPQNKLDYASNFLRMMFGTPCEEYEVDPVLARTLDMLLILHADHEQNCSTSTVRMVGSSRANLYASVSAGISALWGPLHGGANQEVIEMLERIEAEEGSAEKFLFRAKDKNETARLMGFGHRVYKNYDPRAAILKKHCDVVLARVGVSSKLLEIAMKLEEIALKDDYFVSRKLYPNVDFYSGVIYKALGIPVNMFTVMFTMGRMPGWIAQWLEMRQDPDFRISRPRQIYTGATKRDYVPLANRTEK</sequence>
<dbReference type="Gene3D" id="1.10.230.10">
    <property type="entry name" value="Cytochrome P450-Terp, domain 2"/>
    <property type="match status" value="1"/>
</dbReference>
<name>A0A933W147_UNCEI</name>
<dbReference type="SUPFAM" id="SSF48256">
    <property type="entry name" value="Citrate synthase"/>
    <property type="match status" value="1"/>
</dbReference>
<proteinExistence type="inferred from homology"/>
<evidence type="ECO:0000256" key="9">
    <source>
        <dbReference type="RuleBase" id="RU003370"/>
    </source>
</evidence>
<evidence type="ECO:0000256" key="2">
    <source>
        <dbReference type="ARBA" id="ARBA00010566"/>
    </source>
</evidence>
<keyword evidence="4 7" id="KW-0808">Transferase</keyword>
<feature type="active site" evidence="8">
    <location>
        <position position="366"/>
    </location>
</feature>
<evidence type="ECO:0000256" key="4">
    <source>
        <dbReference type="ARBA" id="ARBA00022679"/>
    </source>
</evidence>
<evidence type="ECO:0000256" key="3">
    <source>
        <dbReference type="ARBA" id="ARBA00022532"/>
    </source>
</evidence>
<dbReference type="PIRSF" id="PIRSF001369">
    <property type="entry name" value="Citrate_synth"/>
    <property type="match status" value="1"/>
</dbReference>
<evidence type="ECO:0000256" key="6">
    <source>
        <dbReference type="NCBIfam" id="TIGR01798"/>
    </source>
</evidence>
<dbReference type="InterPro" id="IPR016143">
    <property type="entry name" value="Citrate_synth-like_sm_a-sub"/>
</dbReference>
<gene>
    <name evidence="11" type="ORF">HZA61_04195</name>
</gene>
<dbReference type="InterPro" id="IPR019810">
    <property type="entry name" value="Citrate_synthase_AS"/>
</dbReference>
<dbReference type="Gene3D" id="2.20.28.60">
    <property type="match status" value="1"/>
</dbReference>
<dbReference type="PRINTS" id="PR00143">
    <property type="entry name" value="CITRTSNTHASE"/>
</dbReference>
<evidence type="ECO:0000313" key="12">
    <source>
        <dbReference type="Proteomes" id="UP000696931"/>
    </source>
</evidence>
<keyword evidence="11" id="KW-0012">Acyltransferase</keyword>
<dbReference type="InterPro" id="IPR024176">
    <property type="entry name" value="Citrate_synthase_bac-typ"/>
</dbReference>
<dbReference type="NCBIfam" id="NF004126">
    <property type="entry name" value="PRK05614.1"/>
    <property type="match status" value="1"/>
</dbReference>
<dbReference type="GO" id="GO:0005737">
    <property type="term" value="C:cytoplasm"/>
    <property type="evidence" value="ECO:0007669"/>
    <property type="project" value="InterPro"/>
</dbReference>
<feature type="active site" evidence="8">
    <location>
        <position position="309"/>
    </location>
</feature>
<dbReference type="CDD" id="cd06114">
    <property type="entry name" value="EcCS_like"/>
    <property type="match status" value="1"/>
</dbReference>
<dbReference type="InterPro" id="IPR036969">
    <property type="entry name" value="Citrate_synthase_sf"/>
</dbReference>
<accession>A0A933W147</accession>
<evidence type="ECO:0000256" key="10">
    <source>
        <dbReference type="RuleBase" id="RU003406"/>
    </source>
</evidence>